<sequence length="491" mass="55055">MTLLSIHNATVKQANKIILHQINFTVHKGEQWLITGESGSGKTALLQVLAGRLSLSSGNLNWQFNPSNATTTSHRPIALVDTKHHFRTKSNTSEFYYQQRFNSSDTENVATVEEYLTSLPVFNSGTIIWTYDEIIRRLQLEYLLNKPLIQLSNGETRRLLIAAALLKKPEILLMDNPLNGLDVQTRGAFSTLIDEIVASGITVIMSASTQEIPASITHIAYLKQGTIDKISTPEQFTRVTEPADNTPAINKETLQKLLSNNTQDFNDIVNLKNVTVTYNQLKILDSVNWQIKPAEHWALLGPNGAGKSTLLSLINGDNPQAYANDITLFDRKRGSGESIWDIKRKTGFVSPELYQYFPTDSSCLQVIESGFYDTLGLFRPSQPAKVQLATQWMQVLHINQYSRHLFKNIPASTQRLCLLARALIKSPPLLILDEPCQGMDEQQRMNFKSILDVICSLTSAALIYVTHYQQDIPDSVNKVLRLNKGKVVTDE</sequence>
<keyword evidence="1" id="KW-0547">Nucleotide-binding</keyword>
<dbReference type="PROSITE" id="PS50893">
    <property type="entry name" value="ABC_TRANSPORTER_2"/>
    <property type="match status" value="2"/>
</dbReference>
<reference evidence="4 5" key="1">
    <citation type="submission" date="2020-04" db="EMBL/GenBank/DDBJ databases">
        <title>Genome sequencing of novel species.</title>
        <authorList>
            <person name="Heo J."/>
            <person name="Kim S.-J."/>
            <person name="Kim J.-S."/>
            <person name="Hong S.-B."/>
            <person name="Kwon S.-W."/>
        </authorList>
    </citation>
    <scope>NUCLEOTIDE SEQUENCE [LARGE SCALE GENOMIC DNA]</scope>
    <source>
        <strain evidence="4 5">F39-2</strain>
    </source>
</reference>
<evidence type="ECO:0000313" key="5">
    <source>
        <dbReference type="Proteomes" id="UP000503278"/>
    </source>
</evidence>
<dbReference type="Pfam" id="PF00005">
    <property type="entry name" value="ABC_tran"/>
    <property type="match status" value="2"/>
</dbReference>
<dbReference type="Proteomes" id="UP000503278">
    <property type="component" value="Chromosome"/>
</dbReference>
<dbReference type="GO" id="GO:0005524">
    <property type="term" value="F:ATP binding"/>
    <property type="evidence" value="ECO:0007669"/>
    <property type="project" value="UniProtKB-KW"/>
</dbReference>
<evidence type="ECO:0000256" key="1">
    <source>
        <dbReference type="ARBA" id="ARBA00022741"/>
    </source>
</evidence>
<name>A0A7L5E7X9_9SPHI</name>
<dbReference type="InterPro" id="IPR003593">
    <property type="entry name" value="AAA+_ATPase"/>
</dbReference>
<evidence type="ECO:0000256" key="2">
    <source>
        <dbReference type="ARBA" id="ARBA00022840"/>
    </source>
</evidence>
<dbReference type="AlphaFoldDB" id="A0A7L5E7X9"/>
<dbReference type="PANTHER" id="PTHR43158">
    <property type="entry name" value="SKFA PEPTIDE EXPORT ATP-BINDING PROTEIN SKFE"/>
    <property type="match status" value="1"/>
</dbReference>
<organism evidence="4 5">
    <name type="scientific">Mucilaginibacter robiniae</name>
    <dbReference type="NCBI Taxonomy" id="2728022"/>
    <lineage>
        <taxon>Bacteria</taxon>
        <taxon>Pseudomonadati</taxon>
        <taxon>Bacteroidota</taxon>
        <taxon>Sphingobacteriia</taxon>
        <taxon>Sphingobacteriales</taxon>
        <taxon>Sphingobacteriaceae</taxon>
        <taxon>Mucilaginibacter</taxon>
    </lineage>
</organism>
<protein>
    <submittedName>
        <fullName evidence="4">ATP-binding cassette domain-containing protein</fullName>
    </submittedName>
</protein>
<evidence type="ECO:0000259" key="3">
    <source>
        <dbReference type="PROSITE" id="PS50893"/>
    </source>
</evidence>
<accession>A0A7L5E7X9</accession>
<evidence type="ECO:0000313" key="4">
    <source>
        <dbReference type="EMBL" id="QJD97944.1"/>
    </source>
</evidence>
<feature type="domain" description="ABC transporter" evidence="3">
    <location>
        <begin position="4"/>
        <end position="249"/>
    </location>
</feature>
<feature type="domain" description="ABC transporter" evidence="3">
    <location>
        <begin position="269"/>
        <end position="491"/>
    </location>
</feature>
<dbReference type="GO" id="GO:0016887">
    <property type="term" value="F:ATP hydrolysis activity"/>
    <property type="evidence" value="ECO:0007669"/>
    <property type="project" value="InterPro"/>
</dbReference>
<dbReference type="EMBL" id="CP051682">
    <property type="protein sequence ID" value="QJD97944.1"/>
    <property type="molecule type" value="Genomic_DNA"/>
</dbReference>
<dbReference type="SUPFAM" id="SSF52540">
    <property type="entry name" value="P-loop containing nucleoside triphosphate hydrolases"/>
    <property type="match status" value="2"/>
</dbReference>
<dbReference type="Gene3D" id="3.40.50.300">
    <property type="entry name" value="P-loop containing nucleotide triphosphate hydrolases"/>
    <property type="match status" value="2"/>
</dbReference>
<dbReference type="InterPro" id="IPR003439">
    <property type="entry name" value="ABC_transporter-like_ATP-bd"/>
</dbReference>
<dbReference type="KEGG" id="mrob:HH214_19705"/>
<dbReference type="InterPro" id="IPR027417">
    <property type="entry name" value="P-loop_NTPase"/>
</dbReference>
<gene>
    <name evidence="4" type="ORF">HH214_19705</name>
</gene>
<dbReference type="SMART" id="SM00382">
    <property type="entry name" value="AAA"/>
    <property type="match status" value="2"/>
</dbReference>
<dbReference type="PANTHER" id="PTHR43158:SF2">
    <property type="entry name" value="SKFA PEPTIDE EXPORT ATP-BINDING PROTEIN SKFE"/>
    <property type="match status" value="1"/>
</dbReference>
<keyword evidence="2 4" id="KW-0067">ATP-binding</keyword>
<dbReference type="RefSeq" id="WP_169610568.1">
    <property type="nucleotide sequence ID" value="NZ_CP051682.1"/>
</dbReference>
<keyword evidence="5" id="KW-1185">Reference proteome</keyword>
<proteinExistence type="predicted"/>